<sequence length="35" mass="4040">SSFLLKILKDKLLAHSGHTNKSNNLFFMYFSPRSP</sequence>
<proteinExistence type="predicted"/>
<reference evidence="1" key="1">
    <citation type="journal article" date="2014" name="Front. Microbiol.">
        <title>High frequency of phylogenetically diverse reductive dehalogenase-homologous genes in deep subseafloor sedimentary metagenomes.</title>
        <authorList>
            <person name="Kawai M."/>
            <person name="Futagami T."/>
            <person name="Toyoda A."/>
            <person name="Takaki Y."/>
            <person name="Nishi S."/>
            <person name="Hori S."/>
            <person name="Arai W."/>
            <person name="Tsubouchi T."/>
            <person name="Morono Y."/>
            <person name="Uchiyama I."/>
            <person name="Ito T."/>
            <person name="Fujiyama A."/>
            <person name="Inagaki F."/>
            <person name="Takami H."/>
        </authorList>
    </citation>
    <scope>NUCLEOTIDE SEQUENCE</scope>
    <source>
        <strain evidence="1">Expedition CK06-06</strain>
    </source>
</reference>
<protein>
    <submittedName>
        <fullName evidence="1">Uncharacterized protein</fullName>
    </submittedName>
</protein>
<dbReference type="EMBL" id="BARW01028079">
    <property type="protein sequence ID" value="GAJ08998.1"/>
    <property type="molecule type" value="Genomic_DNA"/>
</dbReference>
<name>X1TUK1_9ZZZZ</name>
<organism evidence="1">
    <name type="scientific">marine sediment metagenome</name>
    <dbReference type="NCBI Taxonomy" id="412755"/>
    <lineage>
        <taxon>unclassified sequences</taxon>
        <taxon>metagenomes</taxon>
        <taxon>ecological metagenomes</taxon>
    </lineage>
</organism>
<evidence type="ECO:0000313" key="1">
    <source>
        <dbReference type="EMBL" id="GAJ08998.1"/>
    </source>
</evidence>
<dbReference type="AlphaFoldDB" id="X1TUK1"/>
<comment type="caution">
    <text evidence="1">The sequence shown here is derived from an EMBL/GenBank/DDBJ whole genome shotgun (WGS) entry which is preliminary data.</text>
</comment>
<feature type="non-terminal residue" evidence="1">
    <location>
        <position position="1"/>
    </location>
</feature>
<gene>
    <name evidence="1" type="ORF">S12H4_45415</name>
</gene>
<accession>X1TUK1</accession>